<dbReference type="STRING" id="42354.SAMN05216333_11927"/>
<feature type="transmembrane region" description="Helical" evidence="1">
    <location>
        <begin position="12"/>
        <end position="29"/>
    </location>
</feature>
<keyword evidence="1" id="KW-0472">Membrane</keyword>
<keyword evidence="1" id="KW-1133">Transmembrane helix</keyword>
<evidence type="ECO:0000313" key="2">
    <source>
        <dbReference type="EMBL" id="SEO78995.1"/>
    </source>
</evidence>
<protein>
    <submittedName>
        <fullName evidence="2">Uncharacterized protein</fullName>
    </submittedName>
</protein>
<accession>A0A1H8SK99</accession>
<reference evidence="3" key="1">
    <citation type="submission" date="2016-10" db="EMBL/GenBank/DDBJ databases">
        <authorList>
            <person name="Varghese N."/>
            <person name="Submissions S."/>
        </authorList>
    </citation>
    <scope>NUCLEOTIDE SEQUENCE [LARGE SCALE GENOMIC DNA]</scope>
    <source>
        <strain evidence="3">Nm76</strain>
    </source>
</reference>
<evidence type="ECO:0000256" key="1">
    <source>
        <dbReference type="SAM" id="Phobius"/>
    </source>
</evidence>
<sequence>MSLCFRLKVSNLVISLILAFLIGYIAVETKRHINGFISMRIHGYQTKEILRKYGMAKPQGICCLAFEERRNRVSDVIKP</sequence>
<dbReference type="AlphaFoldDB" id="A0A1H8SK99"/>
<keyword evidence="1" id="KW-0812">Transmembrane</keyword>
<dbReference type="Proteomes" id="UP000198814">
    <property type="component" value="Unassembled WGS sequence"/>
</dbReference>
<proteinExistence type="predicted"/>
<gene>
    <name evidence="2" type="ORF">SAMN05216333_11927</name>
</gene>
<evidence type="ECO:0000313" key="3">
    <source>
        <dbReference type="Proteomes" id="UP000198814"/>
    </source>
</evidence>
<name>A0A1H8SK99_9PROT</name>
<dbReference type="EMBL" id="FODO01000019">
    <property type="protein sequence ID" value="SEO78995.1"/>
    <property type="molecule type" value="Genomic_DNA"/>
</dbReference>
<organism evidence="2 3">
    <name type="scientific">Nitrosomonas oligotropha</name>
    <dbReference type="NCBI Taxonomy" id="42354"/>
    <lineage>
        <taxon>Bacteria</taxon>
        <taxon>Pseudomonadati</taxon>
        <taxon>Pseudomonadota</taxon>
        <taxon>Betaproteobacteria</taxon>
        <taxon>Nitrosomonadales</taxon>
        <taxon>Nitrosomonadaceae</taxon>
        <taxon>Nitrosomonas</taxon>
    </lineage>
</organism>
<keyword evidence="3" id="KW-1185">Reference proteome</keyword>